<evidence type="ECO:0000313" key="1">
    <source>
        <dbReference type="EMBL" id="MCS5491392.1"/>
    </source>
</evidence>
<keyword evidence="2" id="KW-1185">Reference proteome</keyword>
<accession>A0ABT2GBS8</accession>
<reference evidence="1 2" key="1">
    <citation type="submission" date="2022-08" db="EMBL/GenBank/DDBJ databases">
        <title>Algoriphagus sp. CAU 1643 isolated from mud.</title>
        <authorList>
            <person name="Kim W."/>
        </authorList>
    </citation>
    <scope>NUCLEOTIDE SEQUENCE [LARGE SCALE GENOMIC DNA]</scope>
    <source>
        <strain evidence="1 2">CAU 1643</strain>
    </source>
</reference>
<organism evidence="1 2">
    <name type="scientific">Algoriphagus limi</name>
    <dbReference type="NCBI Taxonomy" id="2975273"/>
    <lineage>
        <taxon>Bacteria</taxon>
        <taxon>Pseudomonadati</taxon>
        <taxon>Bacteroidota</taxon>
        <taxon>Cytophagia</taxon>
        <taxon>Cytophagales</taxon>
        <taxon>Cyclobacteriaceae</taxon>
        <taxon>Algoriphagus</taxon>
    </lineage>
</organism>
<proteinExistence type="predicted"/>
<protein>
    <recommendedName>
        <fullName evidence="3">WD40-like Beta Propeller Repeat</fullName>
    </recommendedName>
</protein>
<comment type="caution">
    <text evidence="1">The sequence shown here is derived from an EMBL/GenBank/DDBJ whole genome shotgun (WGS) entry which is preliminary data.</text>
</comment>
<dbReference type="InterPro" id="IPR011659">
    <property type="entry name" value="WD40"/>
</dbReference>
<dbReference type="Pfam" id="PF07676">
    <property type="entry name" value="PD40"/>
    <property type="match status" value="2"/>
</dbReference>
<dbReference type="RefSeq" id="WP_259415052.1">
    <property type="nucleotide sequence ID" value="NZ_JANWGH010000003.1"/>
</dbReference>
<dbReference type="PROSITE" id="PS51257">
    <property type="entry name" value="PROKAR_LIPOPROTEIN"/>
    <property type="match status" value="1"/>
</dbReference>
<gene>
    <name evidence="1" type="ORF">NY014_13180</name>
</gene>
<dbReference type="EMBL" id="JANWGH010000003">
    <property type="protein sequence ID" value="MCS5491392.1"/>
    <property type="molecule type" value="Genomic_DNA"/>
</dbReference>
<evidence type="ECO:0000313" key="2">
    <source>
        <dbReference type="Proteomes" id="UP001206788"/>
    </source>
</evidence>
<name>A0ABT2GBS8_9BACT</name>
<sequence>MKKSIILFVFFVGLLSCNQNKYPVGIFPEEATNLSVINSPFDDVNSDVPTINHGFKLVFSSNRINSQPNHFNLVESNLVFYWDKSEGFLRVDRGNTLFDTWLRDWIRKTETNFNEKGPYTFIDSEAGDILLFSRDNGEGIYSILTEPREASSQEVDGAEASLRLMENGSSEMYPSFYGADYLKGAGVESQGRPEKMLFSSDRDGAFDIYEVDLPASGSVLDYLQSAKEKDIQKIEINTMANDHMPFVYGDLLVFSSDRPGGYGGYDLYYSFRSGAGWTEPENFGPKINSEFDEYRPVVSDSWEFENQVIIFSSNRPGGLGGFDLYFVGIPKF</sequence>
<evidence type="ECO:0008006" key="3">
    <source>
        <dbReference type="Google" id="ProtNLM"/>
    </source>
</evidence>
<dbReference type="Proteomes" id="UP001206788">
    <property type="component" value="Unassembled WGS sequence"/>
</dbReference>